<comment type="caution">
    <text evidence="1">The sequence shown here is derived from an EMBL/GenBank/DDBJ whole genome shotgun (WGS) entry which is preliminary data.</text>
</comment>
<dbReference type="Proteomes" id="UP000298050">
    <property type="component" value="Unassembled WGS sequence"/>
</dbReference>
<accession>A0A4Z0M8J5</accession>
<dbReference type="Gene3D" id="2.60.120.620">
    <property type="entry name" value="q2cbj1_9rhob like domain"/>
    <property type="match status" value="1"/>
</dbReference>
<evidence type="ECO:0008006" key="3">
    <source>
        <dbReference type="Google" id="ProtNLM"/>
    </source>
</evidence>
<gene>
    <name evidence="1" type="ORF">E4634_01615</name>
</gene>
<evidence type="ECO:0000313" key="1">
    <source>
        <dbReference type="EMBL" id="TGD75615.1"/>
    </source>
</evidence>
<evidence type="ECO:0000313" key="2">
    <source>
        <dbReference type="Proteomes" id="UP000298050"/>
    </source>
</evidence>
<reference evidence="1 2" key="1">
    <citation type="submission" date="2019-04" db="EMBL/GenBank/DDBJ databases">
        <title>Taxonomy of novel Haliea sp. from mangrove soil of West Coast of India.</title>
        <authorList>
            <person name="Verma A."/>
            <person name="Kumar P."/>
            <person name="Krishnamurthi S."/>
        </authorList>
    </citation>
    <scope>NUCLEOTIDE SEQUENCE [LARGE SCALE GENOMIC DNA]</scope>
    <source>
        <strain evidence="1 2">SAOS-164</strain>
    </source>
</reference>
<organism evidence="1 2">
    <name type="scientific">Mangrovimicrobium sediminis</name>
    <dbReference type="NCBI Taxonomy" id="2562682"/>
    <lineage>
        <taxon>Bacteria</taxon>
        <taxon>Pseudomonadati</taxon>
        <taxon>Pseudomonadota</taxon>
        <taxon>Gammaproteobacteria</taxon>
        <taxon>Cellvibrionales</taxon>
        <taxon>Halieaceae</taxon>
        <taxon>Mangrovimicrobium</taxon>
    </lineage>
</organism>
<dbReference type="SUPFAM" id="SSF51197">
    <property type="entry name" value="Clavaminate synthase-like"/>
    <property type="match status" value="1"/>
</dbReference>
<dbReference type="OrthoDB" id="9814777at2"/>
<protein>
    <recommendedName>
        <fullName evidence="3">Phytanoyl-CoA dioxygenase</fullName>
    </recommendedName>
</protein>
<dbReference type="AlphaFoldDB" id="A0A4Z0M8J5"/>
<dbReference type="EMBL" id="SRLE01000002">
    <property type="protein sequence ID" value="TGD75615.1"/>
    <property type="molecule type" value="Genomic_DNA"/>
</dbReference>
<name>A0A4Z0M8J5_9GAMM</name>
<keyword evidence="2" id="KW-1185">Reference proteome</keyword>
<dbReference type="RefSeq" id="WP_135440867.1">
    <property type="nucleotide sequence ID" value="NZ_SRLE01000002.1"/>
</dbReference>
<sequence length="62" mass="6852">MHDILTVHGAGPNLTDRPRWAYLLVLHPQDACWNGAQPEAFDPAGMVLNQWLDDGRFPVLGG</sequence>
<proteinExistence type="predicted"/>